<dbReference type="AlphaFoldDB" id="K6ZQE1"/>
<accession>K6ZQE1</accession>
<name>K6ZQE1_9ALTE</name>
<dbReference type="HOGENOM" id="CLU_3203105_0_0_6"/>
<keyword evidence="2" id="KW-1185">Reference proteome</keyword>
<gene>
    <name evidence="1" type="ORF">C427_3393</name>
</gene>
<dbReference type="STRING" id="1129794.C427_3393"/>
<dbReference type="Proteomes" id="UP000011864">
    <property type="component" value="Chromosome"/>
</dbReference>
<proteinExistence type="predicted"/>
<sequence>MTLKTCDNPYDQNEAKLCVVNNTFTYMLNSILLGDLHNLNKLGWT</sequence>
<dbReference type="KEGG" id="gps:C427_3393"/>
<reference evidence="1 2" key="1">
    <citation type="journal article" date="2013" name="Genome Announc.">
        <title>Complete Genome Sequence of Glaciecola psychrophila Strain 170T.</title>
        <authorList>
            <person name="Yin J."/>
            <person name="Chen J."/>
            <person name="Liu G."/>
            <person name="Yu Y."/>
            <person name="Song L."/>
            <person name="Wang X."/>
            <person name="Qu X."/>
        </authorList>
    </citation>
    <scope>NUCLEOTIDE SEQUENCE [LARGE SCALE GENOMIC DNA]</scope>
    <source>
        <strain evidence="1 2">170</strain>
    </source>
</reference>
<evidence type="ECO:0000313" key="2">
    <source>
        <dbReference type="Proteomes" id="UP000011864"/>
    </source>
</evidence>
<protein>
    <submittedName>
        <fullName evidence="1">Uncharacterized protein</fullName>
    </submittedName>
</protein>
<evidence type="ECO:0000313" key="1">
    <source>
        <dbReference type="EMBL" id="AGH45502.1"/>
    </source>
</evidence>
<dbReference type="EMBL" id="CP003837">
    <property type="protein sequence ID" value="AGH45502.1"/>
    <property type="molecule type" value="Genomic_DNA"/>
</dbReference>
<organism evidence="1 2">
    <name type="scientific">Paraglaciecola psychrophila 170</name>
    <dbReference type="NCBI Taxonomy" id="1129794"/>
    <lineage>
        <taxon>Bacteria</taxon>
        <taxon>Pseudomonadati</taxon>
        <taxon>Pseudomonadota</taxon>
        <taxon>Gammaproteobacteria</taxon>
        <taxon>Alteromonadales</taxon>
        <taxon>Alteromonadaceae</taxon>
        <taxon>Paraglaciecola</taxon>
    </lineage>
</organism>